<evidence type="ECO:0000313" key="1">
    <source>
        <dbReference type="EMBL" id="JAD62951.1"/>
    </source>
</evidence>
<accession>A0A0A9BHW5</accession>
<protein>
    <submittedName>
        <fullName evidence="1">Uncharacterized protein</fullName>
    </submittedName>
</protein>
<reference evidence="1" key="2">
    <citation type="journal article" date="2015" name="Data Brief">
        <title>Shoot transcriptome of the giant reed, Arundo donax.</title>
        <authorList>
            <person name="Barrero R.A."/>
            <person name="Guerrero F.D."/>
            <person name="Moolhuijzen P."/>
            <person name="Goolsby J.A."/>
            <person name="Tidwell J."/>
            <person name="Bellgard S.E."/>
            <person name="Bellgard M.I."/>
        </authorList>
    </citation>
    <scope>NUCLEOTIDE SEQUENCE</scope>
    <source>
        <tissue evidence="1">Shoot tissue taken approximately 20 cm above the soil surface</tissue>
    </source>
</reference>
<dbReference type="EMBL" id="GBRH01234944">
    <property type="protein sequence ID" value="JAD62951.1"/>
    <property type="molecule type" value="Transcribed_RNA"/>
</dbReference>
<organism evidence="1">
    <name type="scientific">Arundo donax</name>
    <name type="common">Giant reed</name>
    <name type="synonym">Donax arundinaceus</name>
    <dbReference type="NCBI Taxonomy" id="35708"/>
    <lineage>
        <taxon>Eukaryota</taxon>
        <taxon>Viridiplantae</taxon>
        <taxon>Streptophyta</taxon>
        <taxon>Embryophyta</taxon>
        <taxon>Tracheophyta</taxon>
        <taxon>Spermatophyta</taxon>
        <taxon>Magnoliopsida</taxon>
        <taxon>Liliopsida</taxon>
        <taxon>Poales</taxon>
        <taxon>Poaceae</taxon>
        <taxon>PACMAD clade</taxon>
        <taxon>Arundinoideae</taxon>
        <taxon>Arundineae</taxon>
        <taxon>Arundo</taxon>
    </lineage>
</organism>
<proteinExistence type="predicted"/>
<reference evidence="1" key="1">
    <citation type="submission" date="2014-09" db="EMBL/GenBank/DDBJ databases">
        <authorList>
            <person name="Magalhaes I.L.F."/>
            <person name="Oliveira U."/>
            <person name="Santos F.R."/>
            <person name="Vidigal T.H.D.A."/>
            <person name="Brescovit A.D."/>
            <person name="Santos A.J."/>
        </authorList>
    </citation>
    <scope>NUCLEOTIDE SEQUENCE</scope>
    <source>
        <tissue evidence="1">Shoot tissue taken approximately 20 cm above the soil surface</tissue>
    </source>
</reference>
<sequence length="32" mass="3560">MNFRVPVAKSKMCNHLLPEAEVLLSFLKLSGS</sequence>
<name>A0A0A9BHW5_ARUDO</name>
<dbReference type="AlphaFoldDB" id="A0A0A9BHW5"/>